<reference evidence="5" key="1">
    <citation type="journal article" date="2011" name="Science">
        <title>Metagenomic discovery of biomass-degrading genes and genomes from cow rumen.</title>
        <authorList>
            <person name="Hess M."/>
            <person name="Sczyrba A."/>
            <person name="Egan R."/>
            <person name="Kim T.W."/>
            <person name="Chokhawala H."/>
            <person name="Schroth G."/>
            <person name="Luo S."/>
            <person name="Clark D.S."/>
            <person name="Chen F."/>
            <person name="Zhang T."/>
            <person name="Mackie R.I."/>
            <person name="Pennacchio L.A."/>
            <person name="Tringe S.G."/>
            <person name="Visel A."/>
            <person name="Woyke T."/>
            <person name="Wang Z."/>
            <person name="Rubin E.M."/>
        </authorList>
    </citation>
    <scope>NUCLEOTIDE SEQUENCE</scope>
</reference>
<dbReference type="InterPro" id="IPR013783">
    <property type="entry name" value="Ig-like_fold"/>
</dbReference>
<dbReference type="Pfam" id="PF01915">
    <property type="entry name" value="Glyco_hydro_3_C"/>
    <property type="match status" value="1"/>
</dbReference>
<dbReference type="PANTHER" id="PTHR42715:SF10">
    <property type="entry name" value="BETA-GLUCOSIDASE"/>
    <property type="match status" value="1"/>
</dbReference>
<dbReference type="InterPro" id="IPR017853">
    <property type="entry name" value="GH"/>
</dbReference>
<dbReference type="InterPro" id="IPR026891">
    <property type="entry name" value="Fn3-like"/>
</dbReference>
<name>E9NSL1_9ZZZZ</name>
<dbReference type="InterPro" id="IPR036881">
    <property type="entry name" value="Glyco_hydro_3_C_sf"/>
</dbReference>
<dbReference type="InterPro" id="IPR036962">
    <property type="entry name" value="Glyco_hydro_3_N_sf"/>
</dbReference>
<dbReference type="AlphaFoldDB" id="E9NSL1"/>
<dbReference type="GO" id="GO:0005975">
    <property type="term" value="P:carbohydrate metabolic process"/>
    <property type="evidence" value="ECO:0007669"/>
    <property type="project" value="InterPro"/>
</dbReference>
<dbReference type="PRINTS" id="PR00133">
    <property type="entry name" value="GLHYDRLASE3"/>
</dbReference>
<comment type="similarity">
    <text evidence="1">Belongs to the glycosyl hydrolase 3 family.</text>
</comment>
<dbReference type="SUPFAM" id="SSF52279">
    <property type="entry name" value="Beta-D-glucan exohydrolase, C-terminal domain"/>
    <property type="match status" value="1"/>
</dbReference>
<proteinExistence type="inferred from homology"/>
<dbReference type="InterPro" id="IPR001764">
    <property type="entry name" value="Glyco_hydro_3_N"/>
</dbReference>
<sequence>MKKLLTFTVLLGAGLIVFGCKGDPTLPRDVKNYDDPLMQHEKEISGIISKMTLEEKVAMLHGKHMFTSEGVPSQGIADMVYADGPFGIREEMEPHSWNSLHLTTDSATFFPTGSALAATWSDGIAYLYGTGMAREARLRGKDMILGPAINIQRIPTGGRTYEYLSEDPYLSSVLSVAYTKGVQNNGVAVCVKHFALNNQETNRGSVNVIVSPRAMREIYLPPFEATVVEGNAFGVMSAYNKINGYWCAENYELLNSILRKDWGFKGMVISDWGGTHSTVESVVAGLNVEMPNSQYLGQALLDSVAAGAVSEDVIDERVREILRVRLAVDPVPENKANVEMTAKPEQAQIAYQVALQSIVLLKNEGSLLPIDLNKVKTIAVIGDNADKIMATGGVGAGVKALYEITPLAGLKNRIGDKAKIVYAQGYTSQQARGGFGGFGGGFGGFGRRGGATATPAKPDDTAKKLQDEAVKVAKSADMVLFIGGDNRSHETEGSDRRSMDLPYNQENVLEAVAKVNPNVVFIAVAGAPVDLNRVQACCPAIVQSWFNGTEGGNALADILTGESSPSGRLPFSYPFNLEDSPAYATGSFPQTDAPVNQDVFVSLVQEDSKAEEMLKGATGRGTALYSEDMLVGYRWFDTKQKPVMYPFGYGLGYSEIEYSDFAADKSEYRDGEVITVTLKAHNKGKYVQCDVPQVYVHRVDSKIEWPYKELKGFTKTVIYINPDPTDVEIKIPVESLKYWDEAKHDWVLEPGKIELLLAHDAGNVAGKVELRIEN</sequence>
<dbReference type="InterPro" id="IPR002772">
    <property type="entry name" value="Glyco_hydro_3_C"/>
</dbReference>
<dbReference type="Gene3D" id="2.60.40.10">
    <property type="entry name" value="Immunoglobulins"/>
    <property type="match status" value="1"/>
</dbReference>
<dbReference type="EMBL" id="HQ706039">
    <property type="protein sequence ID" value="ADX05706.1"/>
    <property type="molecule type" value="Genomic_DNA"/>
</dbReference>
<evidence type="ECO:0000256" key="3">
    <source>
        <dbReference type="ARBA" id="ARBA00023277"/>
    </source>
</evidence>
<evidence type="ECO:0000313" key="5">
    <source>
        <dbReference type="EMBL" id="ADX05706.1"/>
    </source>
</evidence>
<dbReference type="Pfam" id="PF00933">
    <property type="entry name" value="Glyco_hydro_3"/>
    <property type="match status" value="1"/>
</dbReference>
<dbReference type="Gene3D" id="3.40.50.1700">
    <property type="entry name" value="Glycoside hydrolase family 3 C-terminal domain"/>
    <property type="match status" value="2"/>
</dbReference>
<keyword evidence="3" id="KW-0119">Carbohydrate metabolism</keyword>
<organism evidence="5">
    <name type="scientific">uncultured organism</name>
    <dbReference type="NCBI Taxonomy" id="155900"/>
    <lineage>
        <taxon>unclassified sequences</taxon>
        <taxon>environmental samples</taxon>
    </lineage>
</organism>
<dbReference type="PANTHER" id="PTHR42715">
    <property type="entry name" value="BETA-GLUCOSIDASE"/>
    <property type="match status" value="1"/>
</dbReference>
<evidence type="ECO:0000259" key="4">
    <source>
        <dbReference type="SMART" id="SM01217"/>
    </source>
</evidence>
<dbReference type="PROSITE" id="PS51257">
    <property type="entry name" value="PROKAR_LIPOPROTEIN"/>
    <property type="match status" value="1"/>
</dbReference>
<dbReference type="Gene3D" id="3.20.20.300">
    <property type="entry name" value="Glycoside hydrolase, family 3, N-terminal domain"/>
    <property type="match status" value="2"/>
</dbReference>
<feature type="domain" description="Fibronectin type III-like" evidence="4">
    <location>
        <begin position="690"/>
        <end position="761"/>
    </location>
</feature>
<keyword evidence="2" id="KW-0378">Hydrolase</keyword>
<dbReference type="Pfam" id="PF14310">
    <property type="entry name" value="Fn3-like"/>
    <property type="match status" value="1"/>
</dbReference>
<dbReference type="SMART" id="SM01217">
    <property type="entry name" value="Fn3_like"/>
    <property type="match status" value="1"/>
</dbReference>
<dbReference type="InterPro" id="IPR050288">
    <property type="entry name" value="Cellulose_deg_GH3"/>
</dbReference>
<dbReference type="SUPFAM" id="SSF51445">
    <property type="entry name" value="(Trans)glycosidases"/>
    <property type="match status" value="1"/>
</dbReference>
<dbReference type="InterPro" id="IPR019800">
    <property type="entry name" value="Glyco_hydro_3_AS"/>
</dbReference>
<dbReference type="PROSITE" id="PS00775">
    <property type="entry name" value="GLYCOSYL_HYDROL_F3"/>
    <property type="match status" value="1"/>
</dbReference>
<gene>
    <name evidence="5" type="ORF">SARM_0035</name>
</gene>
<dbReference type="GO" id="GO:0004553">
    <property type="term" value="F:hydrolase activity, hydrolyzing O-glycosyl compounds"/>
    <property type="evidence" value="ECO:0007669"/>
    <property type="project" value="InterPro"/>
</dbReference>
<accession>E9NSL1</accession>
<evidence type="ECO:0000256" key="1">
    <source>
        <dbReference type="ARBA" id="ARBA00005336"/>
    </source>
</evidence>
<evidence type="ECO:0000256" key="2">
    <source>
        <dbReference type="ARBA" id="ARBA00022801"/>
    </source>
</evidence>
<protein>
    <submittedName>
        <fullName evidence="5">Putative carbohydrate-active enzyme</fullName>
    </submittedName>
</protein>